<name>A0A386HM04_9BACT</name>
<dbReference type="SUPFAM" id="SSF56349">
    <property type="entry name" value="DNA breaking-rejoining enzymes"/>
    <property type="match status" value="1"/>
</dbReference>
<dbReference type="GO" id="GO:0003677">
    <property type="term" value="F:DNA binding"/>
    <property type="evidence" value="ECO:0007669"/>
    <property type="project" value="UniProtKB-KW"/>
</dbReference>
<dbReference type="Proteomes" id="UP000266118">
    <property type="component" value="Chromosome"/>
</dbReference>
<dbReference type="AlphaFoldDB" id="A0A386HM04"/>
<evidence type="ECO:0000259" key="4">
    <source>
        <dbReference type="PROSITE" id="PS51898"/>
    </source>
</evidence>
<evidence type="ECO:0000256" key="3">
    <source>
        <dbReference type="ARBA" id="ARBA00023172"/>
    </source>
</evidence>
<gene>
    <name evidence="5" type="ORF">D6B99_01425</name>
</gene>
<dbReference type="KEGG" id="ark:D6B99_01425"/>
<protein>
    <submittedName>
        <fullName evidence="5">Site-specific integrase</fullName>
    </submittedName>
</protein>
<accession>A0A386HM04</accession>
<keyword evidence="3" id="KW-0233">DNA recombination</keyword>
<dbReference type="Pfam" id="PF13102">
    <property type="entry name" value="Phage_int_SAM_5"/>
    <property type="match status" value="1"/>
</dbReference>
<dbReference type="PROSITE" id="PS51898">
    <property type="entry name" value="TYR_RECOMBINASE"/>
    <property type="match status" value="1"/>
</dbReference>
<dbReference type="Gene3D" id="1.10.150.130">
    <property type="match status" value="1"/>
</dbReference>
<dbReference type="InterPro" id="IPR025269">
    <property type="entry name" value="SAM-like_dom"/>
</dbReference>
<dbReference type="CDD" id="cd01185">
    <property type="entry name" value="INTN1_C_like"/>
    <property type="match status" value="1"/>
</dbReference>
<evidence type="ECO:0000256" key="1">
    <source>
        <dbReference type="ARBA" id="ARBA00008857"/>
    </source>
</evidence>
<dbReference type="GO" id="GO:0015074">
    <property type="term" value="P:DNA integration"/>
    <property type="evidence" value="ECO:0007669"/>
    <property type="project" value="InterPro"/>
</dbReference>
<evidence type="ECO:0000313" key="6">
    <source>
        <dbReference type="Proteomes" id="UP000266118"/>
    </source>
</evidence>
<dbReference type="Pfam" id="PF00589">
    <property type="entry name" value="Phage_integrase"/>
    <property type="match status" value="1"/>
</dbReference>
<feature type="domain" description="Tyr recombinase" evidence="4">
    <location>
        <begin position="229"/>
        <end position="424"/>
    </location>
</feature>
<dbReference type="InterPro" id="IPR011010">
    <property type="entry name" value="DNA_brk_join_enz"/>
</dbReference>
<dbReference type="InterPro" id="IPR002104">
    <property type="entry name" value="Integrase_catalytic"/>
</dbReference>
<organism evidence="5 6">
    <name type="scientific">Arachidicoccus soli</name>
    <dbReference type="NCBI Taxonomy" id="2341117"/>
    <lineage>
        <taxon>Bacteria</taxon>
        <taxon>Pseudomonadati</taxon>
        <taxon>Bacteroidota</taxon>
        <taxon>Chitinophagia</taxon>
        <taxon>Chitinophagales</taxon>
        <taxon>Chitinophagaceae</taxon>
        <taxon>Arachidicoccus</taxon>
    </lineage>
</organism>
<evidence type="ECO:0000256" key="2">
    <source>
        <dbReference type="ARBA" id="ARBA00023125"/>
    </source>
</evidence>
<comment type="similarity">
    <text evidence="1">Belongs to the 'phage' integrase family.</text>
</comment>
<dbReference type="PANTHER" id="PTHR30349:SF64">
    <property type="entry name" value="PROPHAGE INTEGRASE INTD-RELATED"/>
    <property type="match status" value="1"/>
</dbReference>
<dbReference type="Gene3D" id="1.10.443.10">
    <property type="entry name" value="Intergrase catalytic core"/>
    <property type="match status" value="1"/>
</dbReference>
<proteinExistence type="inferred from homology"/>
<dbReference type="InterPro" id="IPR010998">
    <property type="entry name" value="Integrase_recombinase_N"/>
</dbReference>
<reference evidence="5 6" key="1">
    <citation type="submission" date="2018-09" db="EMBL/GenBank/DDBJ databases">
        <title>Arachidicoccus sp. nov., a bacterium isolated from soil.</title>
        <authorList>
            <person name="Weon H.-Y."/>
            <person name="Kwon S.-W."/>
            <person name="Lee S.A."/>
        </authorList>
    </citation>
    <scope>NUCLEOTIDE SEQUENCE [LARGE SCALE GENOMIC DNA]</scope>
    <source>
        <strain evidence="5 6">KIS59-12</strain>
    </source>
</reference>
<sequence length="430" mass="49695">MTIVLVFQKHVSNDVSNLKLKIMKQNNVNISIVPDKRRVKEDETFPLKLRLTFRGVRKYYATGCDANLQDWQLIQEDKVRGKLKKKALSLLEIRLNAEKCCNGLANFSFAKFEAAFFPKTIAVINVRTAFEKYNHQLNENGQIGSAIVYNCACVSLNKFKPNLKFEHITVEFLRSYEQWFISQNNSITTVGIYLRGLRAIVNYAIQEGLMDANDYPFGKRRYIIPSGRNIKKALKLEEIAKIYHHPLPEDSTTQMCRDYWIFLYLCNGMNVKDLCLLKYENIEGDFIHFLRAKTTRSRRANPEPIRISLKEETKRIIDKWGQKPVHPDKYIFPFLKNGMSLIKINDQVQLAIHLINEHMKKVALEIGINKNVTTYYARHSFATILKNSGVSTEFISEALGHSSLSTTKNYLSGFEEDAIRKNTDILVSFM</sequence>
<dbReference type="PANTHER" id="PTHR30349">
    <property type="entry name" value="PHAGE INTEGRASE-RELATED"/>
    <property type="match status" value="1"/>
</dbReference>
<dbReference type="GO" id="GO:0006310">
    <property type="term" value="P:DNA recombination"/>
    <property type="evidence" value="ECO:0007669"/>
    <property type="project" value="UniProtKB-KW"/>
</dbReference>
<dbReference type="EMBL" id="CP032489">
    <property type="protein sequence ID" value="AYD46394.1"/>
    <property type="molecule type" value="Genomic_DNA"/>
</dbReference>
<keyword evidence="6" id="KW-1185">Reference proteome</keyword>
<dbReference type="InterPro" id="IPR050090">
    <property type="entry name" value="Tyrosine_recombinase_XerCD"/>
</dbReference>
<keyword evidence="2" id="KW-0238">DNA-binding</keyword>
<evidence type="ECO:0000313" key="5">
    <source>
        <dbReference type="EMBL" id="AYD46394.1"/>
    </source>
</evidence>
<dbReference type="OrthoDB" id="1094492at2"/>
<dbReference type="InterPro" id="IPR013762">
    <property type="entry name" value="Integrase-like_cat_sf"/>
</dbReference>